<dbReference type="InterPro" id="IPR002104">
    <property type="entry name" value="Integrase_catalytic"/>
</dbReference>
<dbReference type="Pfam" id="PF00589">
    <property type="entry name" value="Phage_integrase"/>
    <property type="match status" value="1"/>
</dbReference>
<sequence length="469" mass="51675">MALVAAGGRVNTSYKVKLWELRPNKAGPRSSKPGKVISYTARWTVGGREKSRTFERSSQAKSFLSDLRQAAKDGEAFDMDTGLPVSMLKAATSRTWLQFARAYVEARWPHAAAKSREGLTDTMTAVTLVFVKDMPGRPDAALLRVLLRQHVFVPEARRPEMQPDLDAALRWLEAASMPIAEVNEPRLARAALEALALQLDGKPAASSTFRRKRAVFKHALGYAVEAGDFAANPLDRVKWRPPKQNGAVDRRVVVNPAQARELLVAVSYVGRSRGPRLRAMFACMYFAGLRPAEAAGLRRQDCELPATGWGLITVKKTRPQTNKRYTDSGETFDDRGLKHREDDIVRPVPIPPELVAILREHLDAFGTAEDGRLFVTSSGRSFSGSAYAQVWKQARALALLPDQVESPLAARPYDLRHAAVSLWLNAGVHAPEAAERAGHGVDVMLRVYAKCIDGQRDVANQRIEDALAA</sequence>
<comment type="caution">
    <text evidence="3">The sequence shown here is derived from an EMBL/GenBank/DDBJ whole genome shotgun (WGS) entry which is preliminary data.</text>
</comment>
<dbReference type="Gene3D" id="1.10.443.10">
    <property type="entry name" value="Intergrase catalytic core"/>
    <property type="match status" value="1"/>
</dbReference>
<evidence type="ECO:0000256" key="1">
    <source>
        <dbReference type="ARBA" id="ARBA00023172"/>
    </source>
</evidence>
<gene>
    <name evidence="3" type="ORF">FXF69_36945</name>
</gene>
<feature type="domain" description="Tyr recombinase" evidence="2">
    <location>
        <begin position="249"/>
        <end position="462"/>
    </location>
</feature>
<evidence type="ECO:0000313" key="4">
    <source>
        <dbReference type="Proteomes" id="UP000323380"/>
    </source>
</evidence>
<dbReference type="EMBL" id="VSFG01000011">
    <property type="protein sequence ID" value="TYB41109.1"/>
    <property type="molecule type" value="Genomic_DNA"/>
</dbReference>
<dbReference type="CDD" id="cd01189">
    <property type="entry name" value="INT_ICEBs1_C_like"/>
    <property type="match status" value="1"/>
</dbReference>
<dbReference type="PANTHER" id="PTHR30349">
    <property type="entry name" value="PHAGE INTEGRASE-RELATED"/>
    <property type="match status" value="1"/>
</dbReference>
<dbReference type="GO" id="GO:0003677">
    <property type="term" value="F:DNA binding"/>
    <property type="evidence" value="ECO:0007669"/>
    <property type="project" value="InterPro"/>
</dbReference>
<reference evidence="3 4" key="1">
    <citation type="submission" date="2019-08" db="EMBL/GenBank/DDBJ databases">
        <title>Actinomadura sp. nov. CYP1-5 isolated from mountain soil.</title>
        <authorList>
            <person name="Songsumanus A."/>
            <person name="Kuncharoen N."/>
            <person name="Kudo T."/>
            <person name="Yuki M."/>
            <person name="Igarashi Y."/>
            <person name="Tanasupawat S."/>
        </authorList>
    </citation>
    <scope>NUCLEOTIDE SEQUENCE [LARGE SCALE GENOMIC DNA]</scope>
    <source>
        <strain evidence="3 4">JCM 14158</strain>
    </source>
</reference>
<dbReference type="GO" id="GO:0006310">
    <property type="term" value="P:DNA recombination"/>
    <property type="evidence" value="ECO:0007669"/>
    <property type="project" value="UniProtKB-KW"/>
</dbReference>
<dbReference type="PANTHER" id="PTHR30349:SF64">
    <property type="entry name" value="PROPHAGE INTEGRASE INTD-RELATED"/>
    <property type="match status" value="1"/>
</dbReference>
<dbReference type="InterPro" id="IPR013762">
    <property type="entry name" value="Integrase-like_cat_sf"/>
</dbReference>
<evidence type="ECO:0000259" key="2">
    <source>
        <dbReference type="PROSITE" id="PS51898"/>
    </source>
</evidence>
<keyword evidence="1" id="KW-0233">DNA recombination</keyword>
<dbReference type="Proteomes" id="UP000323380">
    <property type="component" value="Unassembled WGS sequence"/>
</dbReference>
<dbReference type="InterPro" id="IPR050090">
    <property type="entry name" value="Tyrosine_recombinase_XerCD"/>
</dbReference>
<name>A0A5D0N9W4_9ACTN</name>
<dbReference type="AlphaFoldDB" id="A0A5D0N9W4"/>
<dbReference type="GO" id="GO:0015074">
    <property type="term" value="P:DNA integration"/>
    <property type="evidence" value="ECO:0007669"/>
    <property type="project" value="InterPro"/>
</dbReference>
<dbReference type="PROSITE" id="PS51898">
    <property type="entry name" value="TYR_RECOMBINASE"/>
    <property type="match status" value="1"/>
</dbReference>
<organism evidence="3 4">
    <name type="scientific">Actinomadura chibensis</name>
    <dbReference type="NCBI Taxonomy" id="392828"/>
    <lineage>
        <taxon>Bacteria</taxon>
        <taxon>Bacillati</taxon>
        <taxon>Actinomycetota</taxon>
        <taxon>Actinomycetes</taxon>
        <taxon>Streptosporangiales</taxon>
        <taxon>Thermomonosporaceae</taxon>
        <taxon>Actinomadura</taxon>
    </lineage>
</organism>
<dbReference type="SUPFAM" id="SSF56349">
    <property type="entry name" value="DNA breaking-rejoining enzymes"/>
    <property type="match status" value="1"/>
</dbReference>
<protein>
    <submittedName>
        <fullName evidence="3">Site-specific integrase</fullName>
    </submittedName>
</protein>
<evidence type="ECO:0000313" key="3">
    <source>
        <dbReference type="EMBL" id="TYB41109.1"/>
    </source>
</evidence>
<dbReference type="InterPro" id="IPR011010">
    <property type="entry name" value="DNA_brk_join_enz"/>
</dbReference>
<accession>A0A5D0N9W4</accession>
<keyword evidence="4" id="KW-1185">Reference proteome</keyword>
<dbReference type="STRING" id="1220554.GCA_001552135_06259"/>
<proteinExistence type="predicted"/>